<dbReference type="PANTHER" id="PTHR42771">
    <property type="entry name" value="IRON(3+)-HYDROXAMATE IMPORT ATP-BINDING PROTEIN FHUC"/>
    <property type="match status" value="1"/>
</dbReference>
<name>A0A1V1VE89_PHODP</name>
<protein>
    <submittedName>
        <fullName evidence="6">Siderophore transport system ATP-binding protein YusV</fullName>
    </submittedName>
</protein>
<sequence>MVVHDLNLAIQYSDEVAALNQGQLAQFGAPKEIITTQLIQDIFEVESEIIPMNDYPIVIVKAA</sequence>
<keyword evidence="4" id="KW-0406">Ion transport</keyword>
<dbReference type="GO" id="GO:0006811">
    <property type="term" value="P:monoatomic ion transport"/>
    <property type="evidence" value="ECO:0007669"/>
    <property type="project" value="UniProtKB-KW"/>
</dbReference>
<keyword evidence="6" id="KW-0067">ATP-binding</keyword>
<evidence type="ECO:0000256" key="3">
    <source>
        <dbReference type="ARBA" id="ARBA00022475"/>
    </source>
</evidence>
<proteinExistence type="predicted"/>
<dbReference type="EMBL" id="CP061855">
    <property type="protein sequence ID" value="QOD58464.1"/>
    <property type="molecule type" value="Genomic_DNA"/>
</dbReference>
<dbReference type="GO" id="GO:0005886">
    <property type="term" value="C:plasma membrane"/>
    <property type="evidence" value="ECO:0007669"/>
    <property type="project" value="UniProtKB-SubCell"/>
</dbReference>
<comment type="subcellular location">
    <subcellularLocation>
        <location evidence="1">Cell membrane</location>
        <topology evidence="1">Peripheral membrane protein</topology>
    </subcellularLocation>
</comment>
<keyword evidence="2" id="KW-0813">Transport</keyword>
<evidence type="ECO:0000313" key="8">
    <source>
        <dbReference type="Proteomes" id="UP000218676"/>
    </source>
</evidence>
<dbReference type="Proteomes" id="UP000218676">
    <property type="component" value="Chromosome 2"/>
</dbReference>
<reference evidence="8" key="2">
    <citation type="submission" date="2017-05" db="EMBL/GenBank/DDBJ databases">
        <title>Whole genome sequence of fish pathogenic bacteria, Photobacterium damselae subsp. piscicida, strain 91-197, isolated from hybrid striped bass (Morone sp.) in USA.</title>
        <authorList>
            <person name="Teru Y."/>
            <person name="Hikima J."/>
            <person name="Kono T."/>
            <person name="Sakai M."/>
            <person name="Takano T."/>
            <person name="Hawke J.P."/>
            <person name="Takeyama H."/>
            <person name="Aoki T."/>
        </authorList>
    </citation>
    <scope>NUCLEOTIDE SEQUENCE [LARGE SCALE GENOMIC DNA]</scope>
    <source>
        <strain evidence="8">91-197</strain>
    </source>
</reference>
<evidence type="ECO:0000313" key="6">
    <source>
        <dbReference type="EMBL" id="BAX55135.1"/>
    </source>
</evidence>
<gene>
    <name evidence="7" type="ORF">IC627_16450</name>
    <name evidence="6" type="ORF">PDPUS_2_00549</name>
</gene>
<evidence type="ECO:0000256" key="5">
    <source>
        <dbReference type="ARBA" id="ARBA00023136"/>
    </source>
</evidence>
<dbReference type="EMBL" id="AP018046">
    <property type="protein sequence ID" value="BAX55135.1"/>
    <property type="molecule type" value="Genomic_DNA"/>
</dbReference>
<keyword evidence="6" id="KW-0547">Nucleotide-binding</keyword>
<evidence type="ECO:0000313" key="7">
    <source>
        <dbReference type="EMBL" id="QOD58464.1"/>
    </source>
</evidence>
<dbReference type="Gene3D" id="3.40.50.300">
    <property type="entry name" value="P-loop containing nucleotide triphosphate hydrolases"/>
    <property type="match status" value="1"/>
</dbReference>
<evidence type="ECO:0000256" key="2">
    <source>
        <dbReference type="ARBA" id="ARBA00022448"/>
    </source>
</evidence>
<dbReference type="AlphaFoldDB" id="A0A1V1VE89"/>
<dbReference type="Proteomes" id="UP000516656">
    <property type="component" value="Chromosome 2"/>
</dbReference>
<organism evidence="6 8">
    <name type="scientific">Photobacterium damsela subsp. piscicida</name>
    <name type="common">Pasteurella piscicida</name>
    <dbReference type="NCBI Taxonomy" id="38294"/>
    <lineage>
        <taxon>Bacteria</taxon>
        <taxon>Pseudomonadati</taxon>
        <taxon>Pseudomonadota</taxon>
        <taxon>Gammaproteobacteria</taxon>
        <taxon>Vibrionales</taxon>
        <taxon>Vibrionaceae</taxon>
        <taxon>Photobacterium</taxon>
    </lineage>
</organism>
<dbReference type="PANTHER" id="PTHR42771:SF2">
    <property type="entry name" value="IRON(3+)-HYDROXAMATE IMPORT ATP-BINDING PROTEIN FHUC"/>
    <property type="match status" value="1"/>
</dbReference>
<dbReference type="InterPro" id="IPR027417">
    <property type="entry name" value="P-loop_NTPase"/>
</dbReference>
<dbReference type="InterPro" id="IPR051535">
    <property type="entry name" value="Siderophore_ABC-ATPase"/>
</dbReference>
<dbReference type="RefSeq" id="WP_181314616.1">
    <property type="nucleotide sequence ID" value="NZ_AP018046.1"/>
</dbReference>
<keyword evidence="5" id="KW-0472">Membrane</keyword>
<reference evidence="7 9" key="3">
    <citation type="submission" date="2020-09" db="EMBL/GenBank/DDBJ databases">
        <title>Complete, closed and curated genome sequences of Photobacterium damselae subsp. piscicida isolates from Australia indicate localised evolution and additional plasmid-borne pathogenicity mechanisms.</title>
        <authorList>
            <person name="Baseggio L."/>
            <person name="Silayeva O."/>
            <person name="Buller N."/>
            <person name="Landos M."/>
            <person name="Engelstaedter J."/>
            <person name="Barnes A.C."/>
        </authorList>
    </citation>
    <scope>NUCLEOTIDE SEQUENCE [LARGE SCALE GENOMIC DNA]</scope>
    <source>
        <strain evidence="7 9">AS-16-0540-1</strain>
    </source>
</reference>
<evidence type="ECO:0000313" key="9">
    <source>
        <dbReference type="Proteomes" id="UP000516656"/>
    </source>
</evidence>
<reference evidence="6" key="1">
    <citation type="journal article" date="2017" name="Genome Announc.">
        <title>Whole-Genome Sequence of Photobacterium damselae subsp. piscicida Strain 91-197, Isolated from Hybrid Striped Bass (Morone sp.) in the United States.</title>
        <authorList>
            <person name="Teru Y."/>
            <person name="Hikima J."/>
            <person name="Kono T."/>
            <person name="Sakai M."/>
            <person name="Takano T."/>
            <person name="Hawke J.P."/>
            <person name="Takeyama H."/>
            <person name="Aoki T."/>
        </authorList>
    </citation>
    <scope>NUCLEOTIDE SEQUENCE</scope>
    <source>
        <strain evidence="6">91-197</strain>
    </source>
</reference>
<keyword evidence="3" id="KW-1003">Cell membrane</keyword>
<accession>A0A1V1VE89</accession>
<dbReference type="GO" id="GO:0005524">
    <property type="term" value="F:ATP binding"/>
    <property type="evidence" value="ECO:0007669"/>
    <property type="project" value="UniProtKB-KW"/>
</dbReference>
<evidence type="ECO:0000256" key="1">
    <source>
        <dbReference type="ARBA" id="ARBA00004202"/>
    </source>
</evidence>
<evidence type="ECO:0000256" key="4">
    <source>
        <dbReference type="ARBA" id="ARBA00023065"/>
    </source>
</evidence>